<reference evidence="1" key="2">
    <citation type="submission" date="2020-09" db="EMBL/GenBank/DDBJ databases">
        <authorList>
            <person name="Sun Q."/>
            <person name="Ohkuma M."/>
        </authorList>
    </citation>
    <scope>NUCLEOTIDE SEQUENCE</scope>
    <source>
        <strain evidence="1">JCM 3035</strain>
    </source>
</reference>
<gene>
    <name evidence="1" type="ORF">GCM10010094_24910</name>
</gene>
<organism evidence="1 2">
    <name type="scientific">Streptomyces flaveus</name>
    <dbReference type="NCBI Taxonomy" id="66370"/>
    <lineage>
        <taxon>Bacteria</taxon>
        <taxon>Bacillati</taxon>
        <taxon>Actinomycetota</taxon>
        <taxon>Actinomycetes</taxon>
        <taxon>Kitasatosporales</taxon>
        <taxon>Streptomycetaceae</taxon>
        <taxon>Streptomyces</taxon>
        <taxon>Streptomyces aurantiacus group</taxon>
    </lineage>
</organism>
<dbReference type="Proteomes" id="UP000637788">
    <property type="component" value="Unassembled WGS sequence"/>
</dbReference>
<dbReference type="AlphaFoldDB" id="A0A917VC40"/>
<proteinExistence type="predicted"/>
<accession>A0A917VC40</accession>
<reference evidence="1" key="1">
    <citation type="journal article" date="2014" name="Int. J. Syst. Evol. Microbiol.">
        <title>Complete genome sequence of Corynebacterium casei LMG S-19264T (=DSM 44701T), isolated from a smear-ripened cheese.</title>
        <authorList>
            <consortium name="US DOE Joint Genome Institute (JGI-PGF)"/>
            <person name="Walter F."/>
            <person name="Albersmeier A."/>
            <person name="Kalinowski J."/>
            <person name="Ruckert C."/>
        </authorList>
    </citation>
    <scope>NUCLEOTIDE SEQUENCE</scope>
    <source>
        <strain evidence="1">JCM 3035</strain>
    </source>
</reference>
<dbReference type="EMBL" id="BMPQ01000005">
    <property type="protein sequence ID" value="GGK63056.1"/>
    <property type="molecule type" value="Genomic_DNA"/>
</dbReference>
<sequence length="48" mass="5185">MELPREDFAMNYNQVVQVVQAGMAAIGTTLRVGIDLEAVQGEQLPPLA</sequence>
<keyword evidence="2" id="KW-1185">Reference proteome</keyword>
<protein>
    <submittedName>
        <fullName evidence="1">Uncharacterized protein</fullName>
    </submittedName>
</protein>
<evidence type="ECO:0000313" key="2">
    <source>
        <dbReference type="Proteomes" id="UP000637788"/>
    </source>
</evidence>
<name>A0A917VC40_9ACTN</name>
<evidence type="ECO:0000313" key="1">
    <source>
        <dbReference type="EMBL" id="GGK63056.1"/>
    </source>
</evidence>
<comment type="caution">
    <text evidence="1">The sequence shown here is derived from an EMBL/GenBank/DDBJ whole genome shotgun (WGS) entry which is preliminary data.</text>
</comment>